<reference evidence="1" key="3">
    <citation type="journal article" date="2017" name="Nature">
        <title>Genome sequence of the progenitor of the wheat D genome Aegilops tauschii.</title>
        <authorList>
            <person name="Luo M.C."/>
            <person name="Gu Y.Q."/>
            <person name="Puiu D."/>
            <person name="Wang H."/>
            <person name="Twardziok S.O."/>
            <person name="Deal K.R."/>
            <person name="Huo N."/>
            <person name="Zhu T."/>
            <person name="Wang L."/>
            <person name="Wang Y."/>
            <person name="McGuire P.E."/>
            <person name="Liu S."/>
            <person name="Long H."/>
            <person name="Ramasamy R.K."/>
            <person name="Rodriguez J.C."/>
            <person name="Van S.L."/>
            <person name="Yuan L."/>
            <person name="Wang Z."/>
            <person name="Xia Z."/>
            <person name="Xiao L."/>
            <person name="Anderson O.D."/>
            <person name="Ouyang S."/>
            <person name="Liang Y."/>
            <person name="Zimin A.V."/>
            <person name="Pertea G."/>
            <person name="Qi P."/>
            <person name="Bennetzen J.L."/>
            <person name="Dai X."/>
            <person name="Dawson M.W."/>
            <person name="Muller H.G."/>
            <person name="Kugler K."/>
            <person name="Rivarola-Duarte L."/>
            <person name="Spannagl M."/>
            <person name="Mayer K.F.X."/>
            <person name="Lu F.H."/>
            <person name="Bevan M.W."/>
            <person name="Leroy P."/>
            <person name="Li P."/>
            <person name="You F.M."/>
            <person name="Sun Q."/>
            <person name="Liu Z."/>
            <person name="Lyons E."/>
            <person name="Wicker T."/>
            <person name="Salzberg S.L."/>
            <person name="Devos K.M."/>
            <person name="Dvorak J."/>
        </authorList>
    </citation>
    <scope>NUCLEOTIDE SEQUENCE [LARGE SCALE GENOMIC DNA]</scope>
    <source>
        <strain evidence="1">cv. AL8/78</strain>
    </source>
</reference>
<dbReference type="Proteomes" id="UP000015105">
    <property type="component" value="Chromosome 7D"/>
</dbReference>
<proteinExistence type="predicted"/>
<dbReference type="EnsemblPlants" id="AET7Gv20672400.19">
    <property type="protein sequence ID" value="AET7Gv20672400.19"/>
    <property type="gene ID" value="AET7Gv20672400"/>
</dbReference>
<accession>A0A453RRV5</accession>
<protein>
    <submittedName>
        <fullName evidence="1">Uncharacterized protein</fullName>
    </submittedName>
</protein>
<dbReference type="AlphaFoldDB" id="A0A453RRV5"/>
<reference evidence="2" key="2">
    <citation type="journal article" date="2017" name="Nat. Plants">
        <title>The Aegilops tauschii genome reveals multiple impacts of transposons.</title>
        <authorList>
            <person name="Zhao G."/>
            <person name="Zou C."/>
            <person name="Li K."/>
            <person name="Wang K."/>
            <person name="Li T."/>
            <person name="Gao L."/>
            <person name="Zhang X."/>
            <person name="Wang H."/>
            <person name="Yang Z."/>
            <person name="Liu X."/>
            <person name="Jiang W."/>
            <person name="Mao L."/>
            <person name="Kong X."/>
            <person name="Jiao Y."/>
            <person name="Jia J."/>
        </authorList>
    </citation>
    <scope>NUCLEOTIDE SEQUENCE [LARGE SCALE GENOMIC DNA]</scope>
    <source>
        <strain evidence="2">cv. AL8/78</strain>
    </source>
</reference>
<evidence type="ECO:0000313" key="2">
    <source>
        <dbReference type="Proteomes" id="UP000015105"/>
    </source>
</evidence>
<keyword evidence="2" id="KW-1185">Reference proteome</keyword>
<name>A0A453RRV5_AEGTS</name>
<sequence>YPQHIYSSQAEPFYYQGTGYENLPNECDVYPPYTSVDGLEVGPAVMYNEEPSMMYHGGYGYDPYAHYSPISTPVPSGVSGDGQLYSPQQFSSAPYYQQPLQPDMAYLGSPTPVSQGETMMPIDPTQSAFIADTLSPNSFHFGPRPEWFRSSQGTGSFLSPATSPQPFGDVSGAFGQSNFPMASGMVIFSHAISCHL</sequence>
<reference evidence="1" key="4">
    <citation type="submission" date="2019-03" db="UniProtKB">
        <authorList>
            <consortium name="EnsemblPlants"/>
        </authorList>
    </citation>
    <scope>IDENTIFICATION</scope>
</reference>
<evidence type="ECO:0000313" key="1">
    <source>
        <dbReference type="EnsemblPlants" id="AET7Gv20672400.19"/>
    </source>
</evidence>
<reference evidence="1" key="5">
    <citation type="journal article" date="2021" name="G3 (Bethesda)">
        <title>Aegilops tauschii genome assembly Aet v5.0 features greater sequence contiguity and improved annotation.</title>
        <authorList>
            <person name="Wang L."/>
            <person name="Zhu T."/>
            <person name="Rodriguez J.C."/>
            <person name="Deal K.R."/>
            <person name="Dubcovsky J."/>
            <person name="McGuire P.E."/>
            <person name="Lux T."/>
            <person name="Spannagl M."/>
            <person name="Mayer K.F.X."/>
            <person name="Baldrich P."/>
            <person name="Meyers B.C."/>
            <person name="Huo N."/>
            <person name="Gu Y.Q."/>
            <person name="Zhou H."/>
            <person name="Devos K.M."/>
            <person name="Bennetzen J.L."/>
            <person name="Unver T."/>
            <person name="Budak H."/>
            <person name="Gulick P.J."/>
            <person name="Galiba G."/>
            <person name="Kalapos B."/>
            <person name="Nelson D.R."/>
            <person name="Li P."/>
            <person name="You F.M."/>
            <person name="Luo M.C."/>
            <person name="Dvorak J."/>
        </authorList>
    </citation>
    <scope>NUCLEOTIDE SEQUENCE [LARGE SCALE GENOMIC DNA]</scope>
    <source>
        <strain evidence="1">cv. AL8/78</strain>
    </source>
</reference>
<organism evidence="1 2">
    <name type="scientific">Aegilops tauschii subsp. strangulata</name>
    <name type="common">Goatgrass</name>
    <dbReference type="NCBI Taxonomy" id="200361"/>
    <lineage>
        <taxon>Eukaryota</taxon>
        <taxon>Viridiplantae</taxon>
        <taxon>Streptophyta</taxon>
        <taxon>Embryophyta</taxon>
        <taxon>Tracheophyta</taxon>
        <taxon>Spermatophyta</taxon>
        <taxon>Magnoliopsida</taxon>
        <taxon>Liliopsida</taxon>
        <taxon>Poales</taxon>
        <taxon>Poaceae</taxon>
        <taxon>BOP clade</taxon>
        <taxon>Pooideae</taxon>
        <taxon>Triticodae</taxon>
        <taxon>Triticeae</taxon>
        <taxon>Triticinae</taxon>
        <taxon>Aegilops</taxon>
    </lineage>
</organism>
<dbReference type="Gramene" id="AET7Gv20672400.19">
    <property type="protein sequence ID" value="AET7Gv20672400.19"/>
    <property type="gene ID" value="AET7Gv20672400"/>
</dbReference>
<reference evidence="2" key="1">
    <citation type="journal article" date="2014" name="Science">
        <title>Ancient hybridizations among the ancestral genomes of bread wheat.</title>
        <authorList>
            <consortium name="International Wheat Genome Sequencing Consortium,"/>
            <person name="Marcussen T."/>
            <person name="Sandve S.R."/>
            <person name="Heier L."/>
            <person name="Spannagl M."/>
            <person name="Pfeifer M."/>
            <person name="Jakobsen K.S."/>
            <person name="Wulff B.B."/>
            <person name="Steuernagel B."/>
            <person name="Mayer K.F."/>
            <person name="Olsen O.A."/>
        </authorList>
    </citation>
    <scope>NUCLEOTIDE SEQUENCE [LARGE SCALE GENOMIC DNA]</scope>
    <source>
        <strain evidence="2">cv. AL8/78</strain>
    </source>
</reference>